<accession>A0A9X1YI48</accession>
<dbReference type="Pfam" id="PF03466">
    <property type="entry name" value="LysR_substrate"/>
    <property type="match status" value="1"/>
</dbReference>
<dbReference type="InterPro" id="IPR000847">
    <property type="entry name" value="LysR_HTH_N"/>
</dbReference>
<evidence type="ECO:0000256" key="2">
    <source>
        <dbReference type="ARBA" id="ARBA00023015"/>
    </source>
</evidence>
<dbReference type="GO" id="GO:0003700">
    <property type="term" value="F:DNA-binding transcription factor activity"/>
    <property type="evidence" value="ECO:0007669"/>
    <property type="project" value="InterPro"/>
</dbReference>
<gene>
    <name evidence="6" type="ORF">LPC04_10620</name>
</gene>
<keyword evidence="4" id="KW-0804">Transcription</keyword>
<dbReference type="GO" id="GO:0000976">
    <property type="term" value="F:transcription cis-regulatory region binding"/>
    <property type="evidence" value="ECO:0007669"/>
    <property type="project" value="TreeGrafter"/>
</dbReference>
<evidence type="ECO:0000256" key="1">
    <source>
        <dbReference type="ARBA" id="ARBA00009437"/>
    </source>
</evidence>
<dbReference type="Proteomes" id="UP001139353">
    <property type="component" value="Unassembled WGS sequence"/>
</dbReference>
<evidence type="ECO:0000313" key="7">
    <source>
        <dbReference type="Proteomes" id="UP001139353"/>
    </source>
</evidence>
<evidence type="ECO:0000256" key="3">
    <source>
        <dbReference type="ARBA" id="ARBA00023125"/>
    </source>
</evidence>
<keyword evidence="2" id="KW-0805">Transcription regulation</keyword>
<proteinExistence type="inferred from homology"/>
<dbReference type="PANTHER" id="PTHR30126:SF39">
    <property type="entry name" value="HTH-TYPE TRANSCRIPTIONAL REGULATOR CYSL"/>
    <property type="match status" value="1"/>
</dbReference>
<evidence type="ECO:0000313" key="6">
    <source>
        <dbReference type="EMBL" id="MCK9686157.1"/>
    </source>
</evidence>
<dbReference type="PANTHER" id="PTHR30126">
    <property type="entry name" value="HTH-TYPE TRANSCRIPTIONAL REGULATOR"/>
    <property type="match status" value="1"/>
</dbReference>
<dbReference type="Pfam" id="PF00126">
    <property type="entry name" value="HTH_1"/>
    <property type="match status" value="1"/>
</dbReference>
<dbReference type="CDD" id="cd05466">
    <property type="entry name" value="PBP2_LTTR_substrate"/>
    <property type="match status" value="1"/>
</dbReference>
<dbReference type="AlphaFoldDB" id="A0A9X1YI48"/>
<dbReference type="SUPFAM" id="SSF46785">
    <property type="entry name" value="Winged helix' DNA-binding domain"/>
    <property type="match status" value="1"/>
</dbReference>
<dbReference type="Gene3D" id="3.40.190.10">
    <property type="entry name" value="Periplasmic binding protein-like II"/>
    <property type="match status" value="2"/>
</dbReference>
<comment type="caution">
    <text evidence="6">The sequence shown here is derived from an EMBL/GenBank/DDBJ whole genome shotgun (WGS) entry which is preliminary data.</text>
</comment>
<keyword evidence="3" id="KW-0238">DNA-binding</keyword>
<keyword evidence="7" id="KW-1185">Reference proteome</keyword>
<dbReference type="InterPro" id="IPR036388">
    <property type="entry name" value="WH-like_DNA-bd_sf"/>
</dbReference>
<reference evidence="6" key="1">
    <citation type="submission" date="2021-11" db="EMBL/GenBank/DDBJ databases">
        <title>BS-T2-15 a new species belonging to the Comamonadaceae family isolated from the soil of a French oak forest.</title>
        <authorList>
            <person name="Mieszkin S."/>
            <person name="Alain K."/>
        </authorList>
    </citation>
    <scope>NUCLEOTIDE SEQUENCE</scope>
    <source>
        <strain evidence="6">BS-T2-15</strain>
    </source>
</reference>
<comment type="similarity">
    <text evidence="1">Belongs to the LysR transcriptional regulatory family.</text>
</comment>
<dbReference type="SUPFAM" id="SSF53850">
    <property type="entry name" value="Periplasmic binding protein-like II"/>
    <property type="match status" value="1"/>
</dbReference>
<name>A0A9X1YI48_9BURK</name>
<sequence length="302" mass="32795">MEFSDLRLFVTATRHRTLLEAAGELNLTPSAVSRAIRRLEDALHAPLFDRAGKSLRLNAAGQRLRERALALLALAEQTRAEFEGADFGVRCRIAAPPLLQWRFGAAIAAALSARWRDSSLALRPAWEDDALAALARGEVDFAIVTDEPLRNARAASGFEAIALGALTMQVAAGPTHPLALKARGGSARASSARVLAHDFACPSRSMLGGQPRGTRADGWRDDQLPRRIRYWIDDLQVLLSLVRQGHALAYLPAFALKESGLVQVRVSDCPFTCVEQAHLVWRPVAAAGWQATLVDAMRVPDA</sequence>
<organism evidence="6 7">
    <name type="scientific">Scleromatobacter humisilvae</name>
    <dbReference type="NCBI Taxonomy" id="2897159"/>
    <lineage>
        <taxon>Bacteria</taxon>
        <taxon>Pseudomonadati</taxon>
        <taxon>Pseudomonadota</taxon>
        <taxon>Betaproteobacteria</taxon>
        <taxon>Burkholderiales</taxon>
        <taxon>Sphaerotilaceae</taxon>
        <taxon>Scleromatobacter</taxon>
    </lineage>
</organism>
<dbReference type="InterPro" id="IPR036390">
    <property type="entry name" value="WH_DNA-bd_sf"/>
</dbReference>
<dbReference type="InterPro" id="IPR005119">
    <property type="entry name" value="LysR_subst-bd"/>
</dbReference>
<dbReference type="PROSITE" id="PS50931">
    <property type="entry name" value="HTH_LYSR"/>
    <property type="match status" value="1"/>
</dbReference>
<protein>
    <submittedName>
        <fullName evidence="6">LysR family transcriptional regulator</fullName>
    </submittedName>
</protein>
<dbReference type="Gene3D" id="1.10.10.10">
    <property type="entry name" value="Winged helix-like DNA-binding domain superfamily/Winged helix DNA-binding domain"/>
    <property type="match status" value="1"/>
</dbReference>
<evidence type="ECO:0000259" key="5">
    <source>
        <dbReference type="PROSITE" id="PS50931"/>
    </source>
</evidence>
<feature type="domain" description="HTH lysR-type" evidence="5">
    <location>
        <begin position="1"/>
        <end position="58"/>
    </location>
</feature>
<dbReference type="EMBL" id="JAJLJH010000002">
    <property type="protein sequence ID" value="MCK9686157.1"/>
    <property type="molecule type" value="Genomic_DNA"/>
</dbReference>
<evidence type="ECO:0000256" key="4">
    <source>
        <dbReference type="ARBA" id="ARBA00023163"/>
    </source>
</evidence>
<dbReference type="RefSeq" id="WP_275682188.1">
    <property type="nucleotide sequence ID" value="NZ_JAJLJH010000002.1"/>
</dbReference>